<accession>A0A316W529</accession>
<organism evidence="12 13">
    <name type="scientific">Ceraceosorus guamensis</name>
    <dbReference type="NCBI Taxonomy" id="1522189"/>
    <lineage>
        <taxon>Eukaryota</taxon>
        <taxon>Fungi</taxon>
        <taxon>Dikarya</taxon>
        <taxon>Basidiomycota</taxon>
        <taxon>Ustilaginomycotina</taxon>
        <taxon>Exobasidiomycetes</taxon>
        <taxon>Ceraceosorales</taxon>
        <taxon>Ceraceosoraceae</taxon>
        <taxon>Ceraceosorus</taxon>
    </lineage>
</organism>
<feature type="compositionally biased region" description="Acidic residues" evidence="11">
    <location>
        <begin position="1000"/>
        <end position="1010"/>
    </location>
</feature>
<evidence type="ECO:0000313" key="13">
    <source>
        <dbReference type="Proteomes" id="UP000245783"/>
    </source>
</evidence>
<keyword evidence="10" id="KW-0131">Cell cycle</keyword>
<evidence type="ECO:0000256" key="6">
    <source>
        <dbReference type="ARBA" id="ARBA00022490"/>
    </source>
</evidence>
<evidence type="ECO:0000256" key="1">
    <source>
        <dbReference type="ARBA" id="ARBA00004286"/>
    </source>
</evidence>
<keyword evidence="8" id="KW-0498">Mitosis</keyword>
<keyword evidence="9" id="KW-0226">DNA condensation</keyword>
<feature type="region of interest" description="Disordered" evidence="11">
    <location>
        <begin position="420"/>
        <end position="443"/>
    </location>
</feature>
<dbReference type="GeneID" id="37033330"/>
<dbReference type="Proteomes" id="UP000245783">
    <property type="component" value="Unassembled WGS sequence"/>
</dbReference>
<evidence type="ECO:0000256" key="2">
    <source>
        <dbReference type="ARBA" id="ARBA00004496"/>
    </source>
</evidence>
<dbReference type="Pfam" id="PF05786">
    <property type="entry name" value="Cnd2"/>
    <property type="match status" value="2"/>
</dbReference>
<dbReference type="AlphaFoldDB" id="A0A316W529"/>
<feature type="region of interest" description="Disordered" evidence="11">
    <location>
        <begin position="307"/>
        <end position="343"/>
    </location>
</feature>
<feature type="compositionally biased region" description="Basic and acidic residues" evidence="11">
    <location>
        <begin position="975"/>
        <end position="993"/>
    </location>
</feature>
<keyword evidence="5" id="KW-0158">Chromosome</keyword>
<dbReference type="GO" id="GO:0005737">
    <property type="term" value="C:cytoplasm"/>
    <property type="evidence" value="ECO:0007669"/>
    <property type="project" value="UniProtKB-SubCell"/>
</dbReference>
<protein>
    <recommendedName>
        <fullName evidence="4">Condensin complex subunit 2</fullName>
    </recommendedName>
</protein>
<name>A0A316W529_9BASI</name>
<dbReference type="PANTHER" id="PTHR13108">
    <property type="entry name" value="CONDENSIN COMPLEX SUBUNIT 2"/>
    <property type="match status" value="1"/>
</dbReference>
<dbReference type="EMBL" id="KZ819362">
    <property type="protein sequence ID" value="PWN44248.1"/>
    <property type="molecule type" value="Genomic_DNA"/>
</dbReference>
<comment type="similarity">
    <text evidence="3">Belongs to the CND2 (condensin subunit 2) family.</text>
</comment>
<feature type="compositionally biased region" description="Acidic residues" evidence="11">
    <location>
        <begin position="873"/>
        <end position="882"/>
    </location>
</feature>
<evidence type="ECO:0000313" key="12">
    <source>
        <dbReference type="EMBL" id="PWN44248.1"/>
    </source>
</evidence>
<evidence type="ECO:0000256" key="3">
    <source>
        <dbReference type="ARBA" id="ARBA00009471"/>
    </source>
</evidence>
<proteinExistence type="inferred from homology"/>
<evidence type="ECO:0000256" key="7">
    <source>
        <dbReference type="ARBA" id="ARBA00022618"/>
    </source>
</evidence>
<dbReference type="InParanoid" id="A0A316W529"/>
<feature type="region of interest" description="Disordered" evidence="11">
    <location>
        <begin position="873"/>
        <end position="896"/>
    </location>
</feature>
<feature type="region of interest" description="Disordered" evidence="11">
    <location>
        <begin position="945"/>
        <end position="1017"/>
    </location>
</feature>
<dbReference type="GO" id="GO:0007076">
    <property type="term" value="P:mitotic chromosome condensation"/>
    <property type="evidence" value="ECO:0007669"/>
    <property type="project" value="InterPro"/>
</dbReference>
<dbReference type="GO" id="GO:0051301">
    <property type="term" value="P:cell division"/>
    <property type="evidence" value="ECO:0007669"/>
    <property type="project" value="UniProtKB-KW"/>
</dbReference>
<evidence type="ECO:0000256" key="4">
    <source>
        <dbReference type="ARBA" id="ARBA00016065"/>
    </source>
</evidence>
<dbReference type="FunCoup" id="A0A316W529">
    <property type="interactions" value="515"/>
</dbReference>
<evidence type="ECO:0000256" key="8">
    <source>
        <dbReference type="ARBA" id="ARBA00022776"/>
    </source>
</evidence>
<feature type="compositionally biased region" description="Polar residues" evidence="11">
    <location>
        <begin position="141"/>
        <end position="151"/>
    </location>
</feature>
<keyword evidence="6" id="KW-0963">Cytoplasm</keyword>
<reference evidence="12 13" key="1">
    <citation type="journal article" date="2018" name="Mol. Biol. Evol.">
        <title>Broad Genomic Sampling Reveals a Smut Pathogenic Ancestry of the Fungal Clade Ustilaginomycotina.</title>
        <authorList>
            <person name="Kijpornyongpan T."/>
            <person name="Mondo S.J."/>
            <person name="Barry K."/>
            <person name="Sandor L."/>
            <person name="Lee J."/>
            <person name="Lipzen A."/>
            <person name="Pangilinan J."/>
            <person name="LaButti K."/>
            <person name="Hainaut M."/>
            <person name="Henrissat B."/>
            <person name="Grigoriev I.V."/>
            <person name="Spatafora J.W."/>
            <person name="Aime M.C."/>
        </authorList>
    </citation>
    <scope>NUCLEOTIDE SEQUENCE [LARGE SCALE GENOMIC DNA]</scope>
    <source>
        <strain evidence="12 13">MCA 4658</strain>
    </source>
</reference>
<dbReference type="RefSeq" id="XP_025371408.1">
    <property type="nucleotide sequence ID" value="XM_025511460.1"/>
</dbReference>
<dbReference type="STRING" id="1522189.A0A316W529"/>
<feature type="compositionally biased region" description="Basic and acidic residues" evidence="11">
    <location>
        <begin position="309"/>
        <end position="319"/>
    </location>
</feature>
<feature type="compositionally biased region" description="Acidic residues" evidence="11">
    <location>
        <begin position="320"/>
        <end position="333"/>
    </location>
</feature>
<feature type="region of interest" description="Disordered" evidence="11">
    <location>
        <begin position="508"/>
        <end position="541"/>
    </location>
</feature>
<evidence type="ECO:0000256" key="5">
    <source>
        <dbReference type="ARBA" id="ARBA00022454"/>
    </source>
</evidence>
<evidence type="ECO:0000256" key="9">
    <source>
        <dbReference type="ARBA" id="ARBA00023067"/>
    </source>
</evidence>
<feature type="region of interest" description="Disordered" evidence="11">
    <location>
        <begin position="1"/>
        <end position="194"/>
    </location>
</feature>
<evidence type="ECO:0000256" key="11">
    <source>
        <dbReference type="SAM" id="MobiDB-lite"/>
    </source>
</evidence>
<dbReference type="OrthoDB" id="362021at2759"/>
<dbReference type="GO" id="GO:0003682">
    <property type="term" value="F:chromatin binding"/>
    <property type="evidence" value="ECO:0007669"/>
    <property type="project" value="TreeGrafter"/>
</dbReference>
<dbReference type="InterPro" id="IPR022816">
    <property type="entry name" value="Condensin_barren_su2"/>
</dbReference>
<keyword evidence="13" id="KW-1185">Reference proteome</keyword>
<dbReference type="GO" id="GO:0000796">
    <property type="term" value="C:condensin complex"/>
    <property type="evidence" value="ECO:0007669"/>
    <property type="project" value="InterPro"/>
</dbReference>
<dbReference type="PANTHER" id="PTHR13108:SF9">
    <property type="entry name" value="CONDENSIN COMPLEX SUBUNIT 2"/>
    <property type="match status" value="1"/>
</dbReference>
<gene>
    <name evidence="12" type="ORF">IE81DRAFT_27577</name>
</gene>
<evidence type="ECO:0000256" key="10">
    <source>
        <dbReference type="ARBA" id="ARBA00023306"/>
    </source>
</evidence>
<sequence>MPAAASARHLGRQDSETPSPSAHASKRAANGTLPQPQRREPLGPFNRAQAHPKMVSSSSGTPPPPRKGNGPRRSGIPRRVSQAASRGLILNETDDEDNDDKENSQDVSGDLTLTDLRSPPPVAPSRPNASKPRLPGGASGLSKSRMASVSASRRGGDAPGGPSSDANAHAASGNDLTSSRRTGGVAALARSHGPRRSLGASLNAAAAASDAAHAGAAKEVVKLNVDSTSFEEWMKMATDNKINSTNTWSFALIDYFHDMSLLRSDTGDGTINFQKASCTLDGCIKVWTSRVDSVVVETGKLLSGLQDDVEGKKGRSGKDGDDEEGEDGEEDEGSGAGGKKKKRSKAKEATLVKSFNQIAAKRLDLEFTVDPLFKKTSADFDEGGAGGLLMNHLGVDGKVRIVFDAGDVADVTDGAEEQVAEDVSEREKTPMPETEAQQEGVRVEDSVDLESLRVTLFGEDEAVYAEGDSALGALINHRTVCPTFSAFRFAADDDTPFGALASHYLGSEGHQPAEDDGLGSIPPDSVEGDFGGFDDGPDDFGGEGVDVFGSGGGEADDGEYDDIFGNAAPGASQGVGGHLLHGGDEDGAHPYTVAGPSGQGAGFGSSPAGPGDRGLQLAFKNAEDADGEGAAEGDMFDYFDRQLTKNWAGPEHWKMRKGVFGSVAGKDGDATATAAKTVKKVKEPFIIDFSSPEGAVSSSDIFEAAKGGAGIMLPRTQQDDLHLLPEDRHFSSRELLRLAIKPRAILNLRRRGARVAQVNESDLLHPADVDEQFWAAAAAEREQNLASGGEFDGDAPGQFYDDDGAFDAMDGGDVQMDLAEAEEEGMLLPTQALKKIRPEMVNYAKKAKRVDVKKLKDNIWKELALELVEDLDAGSSTDDEDGPSTPGKADRKPVMKQEPRTFATVMDGLKKSYTKDRLDEISTSFCFICLLHLANEEGLTLVPSKEDAARGAGVKRESSPSLSTSKEAARLAAGRRSDGLDDQRMNEMFDKLKAAGAGVVDDDEEEEEDEDRIHDGDDKDVAWLYSLNIDRDPTAERSA</sequence>
<keyword evidence="7" id="KW-0132">Cell division</keyword>
<comment type="subcellular location">
    <subcellularLocation>
        <location evidence="1">Chromosome</location>
    </subcellularLocation>
    <subcellularLocation>
        <location evidence="2">Cytoplasm</location>
    </subcellularLocation>
</comment>
<feature type="compositionally biased region" description="Basic and acidic residues" evidence="11">
    <location>
        <begin position="945"/>
        <end position="958"/>
    </location>
</feature>